<reference evidence="2" key="1">
    <citation type="journal article" date="2018" name="Nat. Microbiol.">
        <title>Leveraging single-cell genomics to expand the fungal tree of life.</title>
        <authorList>
            <person name="Ahrendt S.R."/>
            <person name="Quandt C.A."/>
            <person name="Ciobanu D."/>
            <person name="Clum A."/>
            <person name="Salamov A."/>
            <person name="Andreopoulos B."/>
            <person name="Cheng J.F."/>
            <person name="Woyke T."/>
            <person name="Pelin A."/>
            <person name="Henrissat B."/>
            <person name="Reynolds N.K."/>
            <person name="Benny G.L."/>
            <person name="Smith M.E."/>
            <person name="James T.Y."/>
            <person name="Grigoriev I.V."/>
        </authorList>
    </citation>
    <scope>NUCLEOTIDE SEQUENCE [LARGE SCALE GENOMIC DNA]</scope>
    <source>
        <strain evidence="2">Baker2002</strain>
    </source>
</reference>
<dbReference type="EMBL" id="ML004448">
    <property type="protein sequence ID" value="RKP31001.1"/>
    <property type="molecule type" value="Genomic_DNA"/>
</dbReference>
<evidence type="ECO:0000313" key="2">
    <source>
        <dbReference type="Proteomes" id="UP000268321"/>
    </source>
</evidence>
<dbReference type="GO" id="GO:0070939">
    <property type="term" value="C:Dsl1/NZR complex"/>
    <property type="evidence" value="ECO:0007669"/>
    <property type="project" value="InterPro"/>
</dbReference>
<keyword evidence="2" id="KW-1185">Reference proteome</keyword>
<evidence type="ECO:0008006" key="3">
    <source>
        <dbReference type="Google" id="ProtNLM"/>
    </source>
</evidence>
<dbReference type="GO" id="GO:0060628">
    <property type="term" value="P:regulation of ER to Golgi vesicle-mediated transport"/>
    <property type="evidence" value="ECO:0007669"/>
    <property type="project" value="TreeGrafter"/>
</dbReference>
<dbReference type="GO" id="GO:0006890">
    <property type="term" value="P:retrograde vesicle-mediated transport, Golgi to endoplasmic reticulum"/>
    <property type="evidence" value="ECO:0007669"/>
    <property type="project" value="InterPro"/>
</dbReference>
<dbReference type="PANTHER" id="PTHR13520">
    <property type="entry name" value="RAD50-INTERACTING PROTEIN 1 RINT-1"/>
    <property type="match status" value="1"/>
</dbReference>
<dbReference type="PANTHER" id="PTHR13520:SF0">
    <property type="entry name" value="RAD50-INTERACTING PROTEIN 1"/>
    <property type="match status" value="1"/>
</dbReference>
<dbReference type="InterPro" id="IPR042042">
    <property type="entry name" value="Tip20p_domB"/>
</dbReference>
<gene>
    <name evidence="1" type="ORF">METBISCDRAFT_22788</name>
</gene>
<dbReference type="Pfam" id="PF04437">
    <property type="entry name" value="RINT1_TIP1"/>
    <property type="match status" value="1"/>
</dbReference>
<dbReference type="AlphaFoldDB" id="A0A4P9ZFL9"/>
<dbReference type="InterPro" id="IPR007528">
    <property type="entry name" value="RINT1_Tip20"/>
</dbReference>
<dbReference type="OrthoDB" id="407410at2759"/>
<organism evidence="1 2">
    <name type="scientific">Metschnikowia bicuspidata</name>
    <dbReference type="NCBI Taxonomy" id="27322"/>
    <lineage>
        <taxon>Eukaryota</taxon>
        <taxon>Fungi</taxon>
        <taxon>Dikarya</taxon>
        <taxon>Ascomycota</taxon>
        <taxon>Saccharomycotina</taxon>
        <taxon>Pichiomycetes</taxon>
        <taxon>Metschnikowiaceae</taxon>
        <taxon>Metschnikowia</taxon>
    </lineage>
</organism>
<sequence>MDYINAHFVTLADLAGVDEQLAALAAERKALNAQLGAAAGSRSAQTPPKAAQLISALADNPNPTPHTVAHYASTYGELEVLAHLCGLVERKAALERETSVMEKAAALEIRLAQIDSETAAQDFVDILQQTAHFLERESVPGPVRTALEEAVQKHTQSRRAALTERLESGLANAQWLSLKEAAPVDVSALPSLFQCCSELIDIQAATARPAYPETWWAVDTVVQPFSVRFSFHFRHDSKTNRVSKPEWAFSYVEEFLADNLADIERFLGPALARYGRIGAFEAITAVLRPVREKLAEMVHMITASIDLGDGAGAADEHGGRLLSHLIFEATSFDQRLRSVYKYNPNICDVAKAPEKRWMGLTGDVLVCGGSSDAVGKWLQLEQQLARQRFTSEILAASDAFAVDNTFRAGAPPAPDAVQPSYSAYGLARLFENLTSHFQTLSIVKYQLQYVSRIQLVFLDEYLAALRAQLRQFAESGAHKIMLAFLPGGTLSEQAKSLQTATASGLRALETLTGLYCLAKYTVVKMGEWEQELVFVQLWDYYRRVTPKADAGRSLFAILTVEYNELIEQILERVDAFFRRQFRDSLRAYVNDVNWAADCAEEDASRLAGTVAMADTYLTYLQRVLPKNTCFVVAANACDALMLTLLEYVVRSNKFCASGAARFRADIAYLELRLAGVLFLASAPLLNRENRLLCQVCQSADVLGRFDAGTARVLRTLFCDGAGFRAQFDHALAALSDDDIRDLLHRIV</sequence>
<accession>A0A4P9ZFL9</accession>
<protein>
    <recommendedName>
        <fullName evidence="3">RINT-1 family protein</fullName>
    </recommendedName>
</protein>
<dbReference type="GO" id="GO:0006888">
    <property type="term" value="P:endoplasmic reticulum to Golgi vesicle-mediated transport"/>
    <property type="evidence" value="ECO:0007669"/>
    <property type="project" value="InterPro"/>
</dbReference>
<dbReference type="Proteomes" id="UP000268321">
    <property type="component" value="Unassembled WGS sequence"/>
</dbReference>
<dbReference type="InterPro" id="IPR042044">
    <property type="entry name" value="EXOC6PINT-1/Sec15/Tip20_C_dom2"/>
</dbReference>
<evidence type="ECO:0000313" key="1">
    <source>
        <dbReference type="EMBL" id="RKP31001.1"/>
    </source>
</evidence>
<name>A0A4P9ZFL9_9ASCO</name>
<proteinExistence type="predicted"/>
<dbReference type="Gene3D" id="1.20.58.1420">
    <property type="entry name" value="Dsl1p vesicle tethering complex, Tip20p subunit, domain B"/>
    <property type="match status" value="1"/>
</dbReference>
<dbReference type="PROSITE" id="PS51386">
    <property type="entry name" value="RINT1_TIP20"/>
    <property type="match status" value="1"/>
</dbReference>
<dbReference type="Gene3D" id="1.20.58.670">
    <property type="entry name" value="Dsl1p vesicle tethering complex, Tip20p subunit, domain D"/>
    <property type="match status" value="1"/>
</dbReference>